<keyword evidence="2" id="KW-1185">Reference proteome</keyword>
<proteinExistence type="predicted"/>
<dbReference type="eggNOG" id="ENOG5033R6D">
    <property type="taxonomic scope" value="Bacteria"/>
</dbReference>
<name>A1ASU6_PELPD</name>
<dbReference type="AlphaFoldDB" id="A1ASU6"/>
<dbReference type="Proteomes" id="UP000006732">
    <property type="component" value="Chromosome"/>
</dbReference>
<dbReference type="KEGG" id="ppd:Ppro_2818"/>
<organism evidence="1 2">
    <name type="scientific">Pelobacter propionicus (strain DSM 2379 / NBRC 103807 / OttBd1)</name>
    <dbReference type="NCBI Taxonomy" id="338966"/>
    <lineage>
        <taxon>Bacteria</taxon>
        <taxon>Pseudomonadati</taxon>
        <taxon>Thermodesulfobacteriota</taxon>
        <taxon>Desulfuromonadia</taxon>
        <taxon>Desulfuromonadales</taxon>
        <taxon>Desulfuromonadaceae</taxon>
        <taxon>Pelobacter</taxon>
    </lineage>
</organism>
<dbReference type="OrthoDB" id="5398364at2"/>
<evidence type="ECO:0000313" key="1">
    <source>
        <dbReference type="EMBL" id="ABL00417.1"/>
    </source>
</evidence>
<gene>
    <name evidence="1" type="ordered locus">Ppro_2818</name>
</gene>
<reference evidence="1 2" key="1">
    <citation type="submission" date="2006-10" db="EMBL/GenBank/DDBJ databases">
        <title>Complete sequence of chromosome of Pelobacter propionicus DSM 2379.</title>
        <authorList>
            <consortium name="US DOE Joint Genome Institute"/>
            <person name="Copeland A."/>
            <person name="Lucas S."/>
            <person name="Lapidus A."/>
            <person name="Barry K."/>
            <person name="Detter J.C."/>
            <person name="Glavina del Rio T."/>
            <person name="Hammon N."/>
            <person name="Israni S."/>
            <person name="Dalin E."/>
            <person name="Tice H."/>
            <person name="Pitluck S."/>
            <person name="Saunders E."/>
            <person name="Brettin T."/>
            <person name="Bruce D."/>
            <person name="Han C."/>
            <person name="Tapia R."/>
            <person name="Schmutz J."/>
            <person name="Larimer F."/>
            <person name="Land M."/>
            <person name="Hauser L."/>
            <person name="Kyrpides N."/>
            <person name="Kim E."/>
            <person name="Lovley D."/>
            <person name="Richardson P."/>
        </authorList>
    </citation>
    <scope>NUCLEOTIDE SEQUENCE [LARGE SCALE GENOMIC DNA]</scope>
    <source>
        <strain evidence="2">DSM 2379 / NBRC 103807 / OttBd1</strain>
    </source>
</reference>
<dbReference type="STRING" id="338966.Ppro_2818"/>
<dbReference type="RefSeq" id="WP_011736658.1">
    <property type="nucleotide sequence ID" value="NC_008609.1"/>
</dbReference>
<accession>A1ASU6</accession>
<evidence type="ECO:0000313" key="2">
    <source>
        <dbReference type="Proteomes" id="UP000006732"/>
    </source>
</evidence>
<dbReference type="HOGENOM" id="CLU_857508_0_0_7"/>
<dbReference type="EMBL" id="CP000482">
    <property type="protein sequence ID" value="ABL00417.1"/>
    <property type="molecule type" value="Genomic_DNA"/>
</dbReference>
<protein>
    <submittedName>
        <fullName evidence="1">Uncharacterized protein</fullName>
    </submittedName>
</protein>
<sequence>MSATVAIICPECGSPLDFNEGARTALCPACKACLAISGEAGITRFVIPERLDEGEARSSARKFLADERIDRGFAGSITYGSGQLYFLPFWRLTGVACGWRLTEKENAVQEEGVDEDGVRRSRRVMGQPVRELEVVSRHVDYSTPAASLKGFGLTGVALAAAVLPLRGVNFEEMSSRGVVVDAVKQAGQVRDEALATARGQGGGQGVLRQDVRIRLARERLSLVYYPVWRLEFEHHDRIYPVVVDGINGSLFKGRFPGAVRVRLFSPLALLAFVAYAWSIHPLVGTAATAICAAMVRRTLGSLAPQRLLCYFAGWLERGEEVKCG</sequence>